<feature type="signal peptide" evidence="2">
    <location>
        <begin position="1"/>
        <end position="36"/>
    </location>
</feature>
<dbReference type="InterPro" id="IPR012338">
    <property type="entry name" value="Beta-lactam/transpept-like"/>
</dbReference>
<dbReference type="PANTHER" id="PTHR46825:SF15">
    <property type="entry name" value="BETA-LACTAMASE-RELATED DOMAIN-CONTAINING PROTEIN"/>
    <property type="match status" value="1"/>
</dbReference>
<feature type="region of interest" description="Disordered" evidence="1">
    <location>
        <begin position="419"/>
        <end position="440"/>
    </location>
</feature>
<sequence length="529" mass="56185">MGVRRRARHHGRTALTAAAVASLLSAGYAAPGSASAAAPPPQPPPQLTQAKVDDAVGKLDGIVQNGMKKTGVPGVAVVVVYKDRVLYLKGFGERRVGQSAAVDPDTVFELASLSKPLASTVVAGVVGSKAIGWDDPVAGHLPGFALKDPWVTDHVTYADLFSHRSGLPDHAGDLLEDLGYDRTYILDHLRYEPLTPFRASYAYTNYGVTAAGQAAANVKDTTWEKLAEDTLYGPAGMNSTSSRFADYDRAKDKAVNHVKAADGTWQAKYVRDADAQSPAGGASSTARDMGTWLRLQLANGKLDGRQIIPADPLERTHLPEIVAQPPRAPAGRAGFYGLGWNVGYDDQGRLRLSHSGAFELGANTNVTMLPGEQLAIAVLTNGAPVGLADSVALNFFDTAQYGKPTADWLSLVDQVYQQQERAGRSPTDYTEPPQNAAAARPEDAYTGTYANDFYGPLTVTADQGGLTMSLGPKPMRFRLSHYDGDTFSFETVGENATGLSGVTFKGGGPAAKVTVEAWDQDGLGTFTRR</sequence>
<dbReference type="Gene3D" id="2.40.128.600">
    <property type="match status" value="1"/>
</dbReference>
<accession>A0AB39SJV9</accession>
<dbReference type="RefSeq" id="WP_369264394.1">
    <property type="nucleotide sequence ID" value="NZ_CP163440.1"/>
</dbReference>
<evidence type="ECO:0000256" key="2">
    <source>
        <dbReference type="SAM" id="SignalP"/>
    </source>
</evidence>
<dbReference type="SUPFAM" id="SSF56601">
    <property type="entry name" value="beta-lactamase/transpeptidase-like"/>
    <property type="match status" value="1"/>
</dbReference>
<dbReference type="Pfam" id="PF00144">
    <property type="entry name" value="Beta-lactamase"/>
    <property type="match status" value="1"/>
</dbReference>
<evidence type="ECO:0000256" key="1">
    <source>
        <dbReference type="SAM" id="MobiDB-lite"/>
    </source>
</evidence>
<dbReference type="Gene3D" id="3.40.710.10">
    <property type="entry name" value="DD-peptidase/beta-lactamase superfamily"/>
    <property type="match status" value="1"/>
</dbReference>
<gene>
    <name evidence="5" type="ORF">AB5J50_45330</name>
</gene>
<feature type="chain" id="PRO_5044200449" evidence="2">
    <location>
        <begin position="37"/>
        <end position="529"/>
    </location>
</feature>
<keyword evidence="5" id="KW-0378">Hydrolase</keyword>
<dbReference type="AlphaFoldDB" id="A0AB39SJV9"/>
<evidence type="ECO:0000259" key="3">
    <source>
        <dbReference type="Pfam" id="PF00144"/>
    </source>
</evidence>
<dbReference type="InterPro" id="IPR021860">
    <property type="entry name" value="Peptidase_S12_Pab87-rel_C"/>
</dbReference>
<organism evidence="5">
    <name type="scientific">Streptomyces sp. R35</name>
    <dbReference type="NCBI Taxonomy" id="3238630"/>
    <lineage>
        <taxon>Bacteria</taxon>
        <taxon>Bacillati</taxon>
        <taxon>Actinomycetota</taxon>
        <taxon>Actinomycetes</taxon>
        <taxon>Kitasatosporales</taxon>
        <taxon>Streptomycetaceae</taxon>
        <taxon>Streptomyces</taxon>
    </lineage>
</organism>
<dbReference type="GO" id="GO:0016787">
    <property type="term" value="F:hydrolase activity"/>
    <property type="evidence" value="ECO:0007669"/>
    <property type="project" value="UniProtKB-KW"/>
</dbReference>
<dbReference type="InterPro" id="IPR050491">
    <property type="entry name" value="AmpC-like"/>
</dbReference>
<protein>
    <submittedName>
        <fullName evidence="5">Serine hydrolase</fullName>
    </submittedName>
</protein>
<dbReference type="Pfam" id="PF11954">
    <property type="entry name" value="DUF3471"/>
    <property type="match status" value="1"/>
</dbReference>
<reference evidence="5" key="1">
    <citation type="submission" date="2024-07" db="EMBL/GenBank/DDBJ databases">
        <authorList>
            <person name="Yu S.T."/>
        </authorList>
    </citation>
    <scope>NUCLEOTIDE SEQUENCE</scope>
    <source>
        <strain evidence="5">R35</strain>
    </source>
</reference>
<proteinExistence type="predicted"/>
<dbReference type="InterPro" id="IPR001466">
    <property type="entry name" value="Beta-lactam-related"/>
</dbReference>
<name>A0AB39SJV9_9ACTN</name>
<dbReference type="PANTHER" id="PTHR46825">
    <property type="entry name" value="D-ALANYL-D-ALANINE-CARBOXYPEPTIDASE/ENDOPEPTIDASE AMPH"/>
    <property type="match status" value="1"/>
</dbReference>
<evidence type="ECO:0000313" key="5">
    <source>
        <dbReference type="EMBL" id="XDQ67494.1"/>
    </source>
</evidence>
<feature type="domain" description="Peptidase S12 Pab87-related C-terminal" evidence="4">
    <location>
        <begin position="432"/>
        <end position="497"/>
    </location>
</feature>
<feature type="domain" description="Beta-lactamase-related" evidence="3">
    <location>
        <begin position="59"/>
        <end position="384"/>
    </location>
</feature>
<evidence type="ECO:0000259" key="4">
    <source>
        <dbReference type="Pfam" id="PF11954"/>
    </source>
</evidence>
<dbReference type="EMBL" id="CP163440">
    <property type="protein sequence ID" value="XDQ67494.1"/>
    <property type="molecule type" value="Genomic_DNA"/>
</dbReference>
<keyword evidence="2" id="KW-0732">Signal</keyword>